<dbReference type="InterPro" id="IPR014762">
    <property type="entry name" value="DNA_mismatch_repair_CS"/>
</dbReference>
<name>X1K7A2_9ZZZZ</name>
<sequence length="246" mass="25614">MTIKLLDPKIVSRIAAGEVVERPASVVKELVENSLDADSSQISIEARGGGVGLIRVTDNGVGIPSGEVELAFNRYATSKIGNLEDLTSISSLGFRGEALPSIAAVAEVDIVTCVTGESAGNYLSLRDGIIVDKRSQGRSQGTTVTVGNLFRKVPARLKFLKSPATENSHIANVVSQYALAFPEVKFALFIDGRAVLRTPGSGQLIDTVAQVYGLDVAGNMLDIGGGGKEWESGIAASPLSLAGMVG</sequence>
<dbReference type="PROSITE" id="PS00058">
    <property type="entry name" value="DNA_MISMATCH_REPAIR_1"/>
    <property type="match status" value="1"/>
</dbReference>
<dbReference type="GO" id="GO:0140664">
    <property type="term" value="F:ATP-dependent DNA damage sensor activity"/>
    <property type="evidence" value="ECO:0007669"/>
    <property type="project" value="InterPro"/>
</dbReference>
<dbReference type="GO" id="GO:0005524">
    <property type="term" value="F:ATP binding"/>
    <property type="evidence" value="ECO:0007669"/>
    <property type="project" value="InterPro"/>
</dbReference>
<reference evidence="4" key="1">
    <citation type="journal article" date="2014" name="Front. Microbiol.">
        <title>High frequency of phylogenetically diverse reductive dehalogenase-homologous genes in deep subseafloor sedimentary metagenomes.</title>
        <authorList>
            <person name="Kawai M."/>
            <person name="Futagami T."/>
            <person name="Toyoda A."/>
            <person name="Takaki Y."/>
            <person name="Nishi S."/>
            <person name="Hori S."/>
            <person name="Arai W."/>
            <person name="Tsubouchi T."/>
            <person name="Morono Y."/>
            <person name="Uchiyama I."/>
            <person name="Ito T."/>
            <person name="Fujiyama A."/>
            <person name="Inagaki F."/>
            <person name="Takami H."/>
        </authorList>
    </citation>
    <scope>NUCLEOTIDE SEQUENCE</scope>
    <source>
        <strain evidence="4">Expedition CK06-06</strain>
    </source>
</reference>
<dbReference type="NCBIfam" id="TIGR00585">
    <property type="entry name" value="mutl"/>
    <property type="match status" value="1"/>
</dbReference>
<dbReference type="CDD" id="cd16926">
    <property type="entry name" value="HATPase_MutL-MLH-PMS-like"/>
    <property type="match status" value="1"/>
</dbReference>
<dbReference type="InterPro" id="IPR038973">
    <property type="entry name" value="MutL/Mlh/Pms-like"/>
</dbReference>
<organism evidence="4">
    <name type="scientific">marine sediment metagenome</name>
    <dbReference type="NCBI Taxonomy" id="412755"/>
    <lineage>
        <taxon>unclassified sequences</taxon>
        <taxon>metagenomes</taxon>
        <taxon>ecological metagenomes</taxon>
    </lineage>
</organism>
<dbReference type="GO" id="GO:0016887">
    <property type="term" value="F:ATP hydrolysis activity"/>
    <property type="evidence" value="ECO:0007669"/>
    <property type="project" value="InterPro"/>
</dbReference>
<dbReference type="InterPro" id="IPR036890">
    <property type="entry name" value="HATPase_C_sf"/>
</dbReference>
<evidence type="ECO:0000256" key="2">
    <source>
        <dbReference type="ARBA" id="ARBA00022763"/>
    </source>
</evidence>
<feature type="non-terminal residue" evidence="4">
    <location>
        <position position="246"/>
    </location>
</feature>
<dbReference type="InterPro" id="IPR002099">
    <property type="entry name" value="MutL/Mlh/PMS"/>
</dbReference>
<dbReference type="PANTHER" id="PTHR10073:SF12">
    <property type="entry name" value="DNA MISMATCH REPAIR PROTEIN MLH1"/>
    <property type="match status" value="1"/>
</dbReference>
<comment type="caution">
    <text evidence="4">The sequence shown here is derived from an EMBL/GenBank/DDBJ whole genome shotgun (WGS) entry which is preliminary data.</text>
</comment>
<evidence type="ECO:0008006" key="5">
    <source>
        <dbReference type="Google" id="ProtNLM"/>
    </source>
</evidence>
<proteinExistence type="inferred from homology"/>
<evidence type="ECO:0000256" key="3">
    <source>
        <dbReference type="ARBA" id="ARBA00023204"/>
    </source>
</evidence>
<dbReference type="Gene3D" id="3.30.565.10">
    <property type="entry name" value="Histidine kinase-like ATPase, C-terminal domain"/>
    <property type="match status" value="1"/>
</dbReference>
<dbReference type="PANTHER" id="PTHR10073">
    <property type="entry name" value="DNA MISMATCH REPAIR PROTEIN MLH, PMS, MUTL"/>
    <property type="match status" value="1"/>
</dbReference>
<comment type="similarity">
    <text evidence="1">Belongs to the DNA mismatch repair MutL/HexB family.</text>
</comment>
<accession>X1K7A2</accession>
<protein>
    <recommendedName>
        <fullName evidence="5">DNA mismatch repair protein S5 domain-containing protein</fullName>
    </recommendedName>
</protein>
<dbReference type="Pfam" id="PF13589">
    <property type="entry name" value="HATPase_c_3"/>
    <property type="match status" value="1"/>
</dbReference>
<dbReference type="GO" id="GO:0006298">
    <property type="term" value="P:mismatch repair"/>
    <property type="evidence" value="ECO:0007669"/>
    <property type="project" value="InterPro"/>
</dbReference>
<evidence type="ECO:0000256" key="1">
    <source>
        <dbReference type="ARBA" id="ARBA00006082"/>
    </source>
</evidence>
<dbReference type="AlphaFoldDB" id="X1K7A2"/>
<gene>
    <name evidence="4" type="ORF">S03H2_56826</name>
</gene>
<keyword evidence="3" id="KW-0234">DNA repair</keyword>
<dbReference type="GO" id="GO:0032300">
    <property type="term" value="C:mismatch repair complex"/>
    <property type="evidence" value="ECO:0007669"/>
    <property type="project" value="InterPro"/>
</dbReference>
<evidence type="ECO:0000313" key="4">
    <source>
        <dbReference type="EMBL" id="GAH89490.1"/>
    </source>
</evidence>
<dbReference type="EMBL" id="BARU01036390">
    <property type="protein sequence ID" value="GAH89490.1"/>
    <property type="molecule type" value="Genomic_DNA"/>
</dbReference>
<dbReference type="SUPFAM" id="SSF55874">
    <property type="entry name" value="ATPase domain of HSP90 chaperone/DNA topoisomerase II/histidine kinase"/>
    <property type="match status" value="1"/>
</dbReference>
<dbReference type="GO" id="GO:0030983">
    <property type="term" value="F:mismatched DNA binding"/>
    <property type="evidence" value="ECO:0007669"/>
    <property type="project" value="InterPro"/>
</dbReference>
<keyword evidence="2" id="KW-0227">DNA damage</keyword>
<dbReference type="FunFam" id="3.30.565.10:FF:000003">
    <property type="entry name" value="DNA mismatch repair endonuclease MutL"/>
    <property type="match status" value="1"/>
</dbReference>